<accession>A0ABS0IG26</accession>
<feature type="signal peptide" evidence="2">
    <location>
        <begin position="1"/>
        <end position="24"/>
    </location>
</feature>
<reference evidence="3 4" key="1">
    <citation type="submission" date="2020-11" db="EMBL/GenBank/DDBJ databases">
        <authorList>
            <person name="Kim M.K."/>
        </authorList>
    </citation>
    <scope>NUCLEOTIDE SEQUENCE [LARGE SCALE GENOMIC DNA]</scope>
    <source>
        <strain evidence="3 4">BT683</strain>
    </source>
</reference>
<gene>
    <name evidence="3" type="ORF">I2I05_07875</name>
</gene>
<comment type="caution">
    <text evidence="3">The sequence shown here is derived from an EMBL/GenBank/DDBJ whole genome shotgun (WGS) entry which is preliminary data.</text>
</comment>
<evidence type="ECO:0000256" key="2">
    <source>
        <dbReference type="SAM" id="SignalP"/>
    </source>
</evidence>
<protein>
    <recommendedName>
        <fullName evidence="5">DUF349 domain-containing protein</fullName>
    </recommendedName>
</protein>
<feature type="chain" id="PRO_5047367214" description="DUF349 domain-containing protein" evidence="2">
    <location>
        <begin position="25"/>
        <end position="249"/>
    </location>
</feature>
<dbReference type="RefSeq" id="WP_196281688.1">
    <property type="nucleotide sequence ID" value="NZ_JADQDQ010000003.1"/>
</dbReference>
<keyword evidence="2" id="KW-0732">Signal</keyword>
<evidence type="ECO:0000256" key="1">
    <source>
        <dbReference type="SAM" id="MobiDB-lite"/>
    </source>
</evidence>
<evidence type="ECO:0000313" key="4">
    <source>
        <dbReference type="Proteomes" id="UP000597617"/>
    </source>
</evidence>
<proteinExistence type="predicted"/>
<name>A0ABS0IG26_9BACT</name>
<evidence type="ECO:0008006" key="5">
    <source>
        <dbReference type="Google" id="ProtNLM"/>
    </source>
</evidence>
<feature type="region of interest" description="Disordered" evidence="1">
    <location>
        <begin position="22"/>
        <end position="62"/>
    </location>
</feature>
<dbReference type="Proteomes" id="UP000597617">
    <property type="component" value="Unassembled WGS sequence"/>
</dbReference>
<evidence type="ECO:0000313" key="3">
    <source>
        <dbReference type="EMBL" id="MBF9237313.1"/>
    </source>
</evidence>
<dbReference type="EMBL" id="JADQDQ010000003">
    <property type="protein sequence ID" value="MBF9237313.1"/>
    <property type="molecule type" value="Genomic_DNA"/>
</dbReference>
<sequence>MKRILLPISLVALMLALATGSAAAQQTPAKKPTPAASSSTKTSTTTKSTGTTKPSTASKTSMTSLDKELRAFSNWVDEKLELPMANVRLDWGGIEAEYARMTKRLDGAADSLSAQSRREYLGQKARFKAWAAENGHPVVEEVLVGEARDSAVSEVQRRLLSSTAPINRAMASALPDLYARLVESTRVQHKRWTATNWAEANTVLDRLNARYDQVGSQLPLEDRARVRSLQAEFRTLEKVRDLKGILDGL</sequence>
<organism evidence="3 4">
    <name type="scientific">Hymenobacter jeongseonensis</name>
    <dbReference type="NCBI Taxonomy" id="2791027"/>
    <lineage>
        <taxon>Bacteria</taxon>
        <taxon>Pseudomonadati</taxon>
        <taxon>Bacteroidota</taxon>
        <taxon>Cytophagia</taxon>
        <taxon>Cytophagales</taxon>
        <taxon>Hymenobacteraceae</taxon>
        <taxon>Hymenobacter</taxon>
    </lineage>
</organism>
<keyword evidence="4" id="KW-1185">Reference proteome</keyword>